<evidence type="ECO:0000313" key="1">
    <source>
        <dbReference type="EMBL" id="KAK5842293.1"/>
    </source>
</evidence>
<accession>A0ABR0QSJ9</accession>
<reference evidence="1 2" key="1">
    <citation type="submission" date="2023-03" db="EMBL/GenBank/DDBJ databases">
        <title>WGS of Gossypium arboreum.</title>
        <authorList>
            <person name="Yu D."/>
        </authorList>
    </citation>
    <scope>NUCLEOTIDE SEQUENCE [LARGE SCALE GENOMIC DNA]</scope>
    <source>
        <tissue evidence="1">Leaf</tissue>
    </source>
</reference>
<name>A0ABR0QSJ9_GOSAR</name>
<organism evidence="1 2">
    <name type="scientific">Gossypium arboreum</name>
    <name type="common">Tree cotton</name>
    <name type="synonym">Gossypium nanking</name>
    <dbReference type="NCBI Taxonomy" id="29729"/>
    <lineage>
        <taxon>Eukaryota</taxon>
        <taxon>Viridiplantae</taxon>
        <taxon>Streptophyta</taxon>
        <taxon>Embryophyta</taxon>
        <taxon>Tracheophyta</taxon>
        <taxon>Spermatophyta</taxon>
        <taxon>Magnoliopsida</taxon>
        <taxon>eudicotyledons</taxon>
        <taxon>Gunneridae</taxon>
        <taxon>Pentapetalae</taxon>
        <taxon>rosids</taxon>
        <taxon>malvids</taxon>
        <taxon>Malvales</taxon>
        <taxon>Malvaceae</taxon>
        <taxon>Malvoideae</taxon>
        <taxon>Gossypium</taxon>
    </lineage>
</organism>
<dbReference type="EMBL" id="JARKNE010000002">
    <property type="protein sequence ID" value="KAK5842293.1"/>
    <property type="molecule type" value="Genomic_DNA"/>
</dbReference>
<proteinExistence type="predicted"/>
<dbReference type="PANTHER" id="PTHR31286">
    <property type="entry name" value="GLYCINE-RICH CELL WALL STRUCTURAL PROTEIN 1.8-LIKE"/>
    <property type="match status" value="1"/>
</dbReference>
<protein>
    <recommendedName>
        <fullName evidence="3">DUF4283 domain-containing protein</fullName>
    </recommendedName>
</protein>
<sequence>MENDSIPILLLLPMVEEKATKKVHFRNEKFVDGDQMIVVNSNGNPLRFDMNIVGRRSFKDILFQSKANYVRALTEGPWIVYGNYLTVQPWSEYFSTSQPFSSDVIAWIRLPSIPKFMYRKNIIETIEELVGRVIKLDSNTYSRVQQWENESHPNVCFSCGHYNHKREICIMQVEQNGSMEVGGVILSMVKGVLVHSAEVGPQTMTSKQVEIKAFSEWMLVSLWNRKPIRKPTTGDG</sequence>
<evidence type="ECO:0000313" key="2">
    <source>
        <dbReference type="Proteomes" id="UP001358586"/>
    </source>
</evidence>
<keyword evidence="2" id="KW-1185">Reference proteome</keyword>
<dbReference type="PANTHER" id="PTHR31286:SF173">
    <property type="entry name" value="DUF4283 DOMAIN-CONTAINING PROTEIN"/>
    <property type="match status" value="1"/>
</dbReference>
<dbReference type="Proteomes" id="UP001358586">
    <property type="component" value="Chromosome 2"/>
</dbReference>
<evidence type="ECO:0008006" key="3">
    <source>
        <dbReference type="Google" id="ProtNLM"/>
    </source>
</evidence>
<gene>
    <name evidence="1" type="ORF">PVK06_004631</name>
</gene>
<comment type="caution">
    <text evidence="1">The sequence shown here is derived from an EMBL/GenBank/DDBJ whole genome shotgun (WGS) entry which is preliminary data.</text>
</comment>
<dbReference type="InterPro" id="IPR040256">
    <property type="entry name" value="At4g02000-like"/>
</dbReference>